<evidence type="ECO:0000313" key="2">
    <source>
        <dbReference type="Proteomes" id="UP000190890"/>
    </source>
</evidence>
<organism evidence="1 2">
    <name type="scientific">Clostridium puniceum</name>
    <dbReference type="NCBI Taxonomy" id="29367"/>
    <lineage>
        <taxon>Bacteria</taxon>
        <taxon>Bacillati</taxon>
        <taxon>Bacillota</taxon>
        <taxon>Clostridia</taxon>
        <taxon>Eubacteriales</taxon>
        <taxon>Clostridiaceae</taxon>
        <taxon>Clostridium</taxon>
    </lineage>
</organism>
<name>A0A1S8TSV9_9CLOT</name>
<comment type="caution">
    <text evidence="1">The sequence shown here is derived from an EMBL/GenBank/DDBJ whole genome shotgun (WGS) entry which is preliminary data.</text>
</comment>
<dbReference type="RefSeq" id="WP_158078714.1">
    <property type="nucleotide sequence ID" value="NZ_LZZM01000084.1"/>
</dbReference>
<gene>
    <name evidence="1" type="ORF">CLPUN_13300</name>
</gene>
<reference evidence="1 2" key="1">
    <citation type="submission" date="2016-05" db="EMBL/GenBank/DDBJ databases">
        <title>Microbial solvent formation.</title>
        <authorList>
            <person name="Poehlein A."/>
            <person name="Montoya Solano J.D."/>
            <person name="Flitsch S."/>
            <person name="Krabben P."/>
            <person name="Duerre P."/>
            <person name="Daniel R."/>
        </authorList>
    </citation>
    <scope>NUCLEOTIDE SEQUENCE [LARGE SCALE GENOMIC DNA]</scope>
    <source>
        <strain evidence="1 2">DSM 2619</strain>
    </source>
</reference>
<protein>
    <submittedName>
        <fullName evidence="1">Uncharacterized protein</fullName>
    </submittedName>
</protein>
<sequence length="56" mass="6383">MLCELADTMETMTEKDGADTLSDELVKFDIGLHKALKERCNELIDAERRVKELLNS</sequence>
<dbReference type="EMBL" id="LZZM01000084">
    <property type="protein sequence ID" value="OOM80475.1"/>
    <property type="molecule type" value="Genomic_DNA"/>
</dbReference>
<dbReference type="Proteomes" id="UP000190890">
    <property type="component" value="Unassembled WGS sequence"/>
</dbReference>
<dbReference type="AlphaFoldDB" id="A0A1S8TSV9"/>
<keyword evidence="2" id="KW-1185">Reference proteome</keyword>
<evidence type="ECO:0000313" key="1">
    <source>
        <dbReference type="EMBL" id="OOM80475.1"/>
    </source>
</evidence>
<proteinExistence type="predicted"/>
<accession>A0A1S8TSV9</accession>